<evidence type="ECO:0000313" key="6">
    <source>
        <dbReference type="EMBL" id="TPW26792.1"/>
    </source>
</evidence>
<dbReference type="PANTHER" id="PTHR20854">
    <property type="entry name" value="INOSITOL MONOPHOSPHATASE"/>
    <property type="match status" value="1"/>
</dbReference>
<feature type="binding site" evidence="5">
    <location>
        <position position="72"/>
    </location>
    <ligand>
        <name>Mg(2+)</name>
        <dbReference type="ChEBI" id="CHEBI:18420"/>
        <label>1</label>
        <note>catalytic</note>
    </ligand>
</feature>
<name>A0A506TXK8_9HYPH</name>
<evidence type="ECO:0000313" key="7">
    <source>
        <dbReference type="Proteomes" id="UP000320314"/>
    </source>
</evidence>
<dbReference type="AlphaFoldDB" id="A0A506TXK8"/>
<accession>A0A506TXK8</accession>
<dbReference type="GO" id="GO:0006020">
    <property type="term" value="P:inositol metabolic process"/>
    <property type="evidence" value="ECO:0007669"/>
    <property type="project" value="TreeGrafter"/>
</dbReference>
<dbReference type="Gene3D" id="3.30.540.10">
    <property type="entry name" value="Fructose-1,6-Bisphosphatase, subunit A, domain 1"/>
    <property type="match status" value="1"/>
</dbReference>
<proteinExistence type="inferred from homology"/>
<evidence type="ECO:0000256" key="1">
    <source>
        <dbReference type="ARBA" id="ARBA00009759"/>
    </source>
</evidence>
<gene>
    <name evidence="6" type="ORF">FJU11_13370</name>
</gene>
<evidence type="ECO:0000256" key="5">
    <source>
        <dbReference type="PIRSR" id="PIRSR600760-2"/>
    </source>
</evidence>
<dbReference type="InterPro" id="IPR020583">
    <property type="entry name" value="Inositol_monoP_metal-BS"/>
</dbReference>
<dbReference type="Pfam" id="PF00459">
    <property type="entry name" value="Inositol_P"/>
    <property type="match status" value="1"/>
</dbReference>
<keyword evidence="3" id="KW-0378">Hydrolase</keyword>
<evidence type="ECO:0000256" key="4">
    <source>
        <dbReference type="ARBA" id="ARBA00022842"/>
    </source>
</evidence>
<protein>
    <submittedName>
        <fullName evidence="6">Inositol monophosphatase</fullName>
    </submittedName>
</protein>
<dbReference type="RefSeq" id="WP_141167572.1">
    <property type="nucleotide sequence ID" value="NZ_VHLH01000026.1"/>
</dbReference>
<keyword evidence="4 5" id="KW-0460">Magnesium</keyword>
<feature type="binding site" evidence="5">
    <location>
        <position position="95"/>
    </location>
    <ligand>
        <name>Mg(2+)</name>
        <dbReference type="ChEBI" id="CHEBI:18420"/>
        <label>1</label>
        <note>catalytic</note>
    </ligand>
</feature>
<dbReference type="Gene3D" id="3.40.190.80">
    <property type="match status" value="1"/>
</dbReference>
<comment type="similarity">
    <text evidence="1">Belongs to the inositol monophosphatase superfamily.</text>
</comment>
<dbReference type="PANTHER" id="PTHR20854:SF4">
    <property type="entry name" value="INOSITOL-1-MONOPHOSPHATASE-RELATED"/>
    <property type="match status" value="1"/>
</dbReference>
<dbReference type="PROSITE" id="PS00629">
    <property type="entry name" value="IMP_1"/>
    <property type="match status" value="1"/>
</dbReference>
<dbReference type="SUPFAM" id="SSF56655">
    <property type="entry name" value="Carbohydrate phosphatase"/>
    <property type="match status" value="1"/>
</dbReference>
<feature type="binding site" evidence="5">
    <location>
        <position position="224"/>
    </location>
    <ligand>
        <name>Mg(2+)</name>
        <dbReference type="ChEBI" id="CHEBI:18420"/>
        <label>1</label>
        <note>catalytic</note>
    </ligand>
</feature>
<comment type="cofactor">
    <cofactor evidence="5">
        <name>Mg(2+)</name>
        <dbReference type="ChEBI" id="CHEBI:18420"/>
    </cofactor>
</comment>
<feature type="binding site" evidence="5">
    <location>
        <position position="97"/>
    </location>
    <ligand>
        <name>Mg(2+)</name>
        <dbReference type="ChEBI" id="CHEBI:18420"/>
        <label>1</label>
        <note>catalytic</note>
    </ligand>
</feature>
<reference evidence="6 7" key="1">
    <citation type="submission" date="2019-06" db="EMBL/GenBank/DDBJ databases">
        <authorList>
            <person name="Li M."/>
        </authorList>
    </citation>
    <scope>NUCLEOTIDE SEQUENCE [LARGE SCALE GENOMIC DNA]</scope>
    <source>
        <strain evidence="6 7">BGMRC6574</strain>
    </source>
</reference>
<organism evidence="6 7">
    <name type="scientific">Pararhizobium mangrovi</name>
    <dbReference type="NCBI Taxonomy" id="2590452"/>
    <lineage>
        <taxon>Bacteria</taxon>
        <taxon>Pseudomonadati</taxon>
        <taxon>Pseudomonadota</taxon>
        <taxon>Alphaproteobacteria</taxon>
        <taxon>Hyphomicrobiales</taxon>
        <taxon>Rhizobiaceae</taxon>
        <taxon>Rhizobium/Agrobacterium group</taxon>
        <taxon>Pararhizobium</taxon>
    </lineage>
</organism>
<dbReference type="OrthoDB" id="9785695at2"/>
<sequence length="275" mass="29808">MPLDQTAIDDLVELLAEAGRNEVMPRFRTLDAGSIRRKTSRADLVTEGDEAAERMITDALRKRYPHAHIVGEEAVSADPSVLEGLGEAELAFVIDPIDGSFNFASGLSLFAIMLAVVEKGETVAGIIHDPVNGDQAVAERGGGAFMTDGNGHSRRLAVAEPVELAQMAGVVSWQYFEEPERSRIAANHTKVLSPLNYKCAGHEYRLLVQGRADFAAYSKTMPWDHLAGLLIHAEAGGYSAKLDGTPYRAGDKAGGLLAAPDRESWQMIRHAIWED</sequence>
<dbReference type="InterPro" id="IPR000760">
    <property type="entry name" value="Inositol_monophosphatase-like"/>
</dbReference>
<evidence type="ECO:0000256" key="3">
    <source>
        <dbReference type="ARBA" id="ARBA00022801"/>
    </source>
</evidence>
<dbReference type="Proteomes" id="UP000320314">
    <property type="component" value="Unassembled WGS sequence"/>
</dbReference>
<keyword evidence="7" id="KW-1185">Reference proteome</keyword>
<dbReference type="PRINTS" id="PR00377">
    <property type="entry name" value="IMPHPHTASES"/>
</dbReference>
<dbReference type="GO" id="GO:0008934">
    <property type="term" value="F:inositol monophosphate 1-phosphatase activity"/>
    <property type="evidence" value="ECO:0007669"/>
    <property type="project" value="TreeGrafter"/>
</dbReference>
<comment type="caution">
    <text evidence="6">The sequence shown here is derived from an EMBL/GenBank/DDBJ whole genome shotgun (WGS) entry which is preliminary data.</text>
</comment>
<keyword evidence="2 5" id="KW-0479">Metal-binding</keyword>
<dbReference type="EMBL" id="VHLH01000026">
    <property type="protein sequence ID" value="TPW26792.1"/>
    <property type="molecule type" value="Genomic_DNA"/>
</dbReference>
<feature type="binding site" evidence="5">
    <location>
        <position position="98"/>
    </location>
    <ligand>
        <name>Mg(2+)</name>
        <dbReference type="ChEBI" id="CHEBI:18420"/>
        <label>1</label>
        <note>catalytic</note>
    </ligand>
</feature>
<dbReference type="GO" id="GO:0007165">
    <property type="term" value="P:signal transduction"/>
    <property type="evidence" value="ECO:0007669"/>
    <property type="project" value="TreeGrafter"/>
</dbReference>
<evidence type="ECO:0000256" key="2">
    <source>
        <dbReference type="ARBA" id="ARBA00022723"/>
    </source>
</evidence>
<dbReference type="GO" id="GO:0046872">
    <property type="term" value="F:metal ion binding"/>
    <property type="evidence" value="ECO:0007669"/>
    <property type="project" value="UniProtKB-KW"/>
</dbReference>